<name>A0A2C9VB25_MANES</name>
<reference evidence="1" key="1">
    <citation type="submission" date="2016-02" db="EMBL/GenBank/DDBJ databases">
        <title>WGS assembly of Manihot esculenta.</title>
        <authorList>
            <person name="Bredeson J.V."/>
            <person name="Prochnik S.E."/>
            <person name="Lyons J.B."/>
            <person name="Schmutz J."/>
            <person name="Grimwood J."/>
            <person name="Vrebalov J."/>
            <person name="Bart R.S."/>
            <person name="Amuge T."/>
            <person name="Ferguson M.E."/>
            <person name="Green R."/>
            <person name="Putnam N."/>
            <person name="Stites J."/>
            <person name="Rounsley S."/>
            <person name="Rokhsar D.S."/>
        </authorList>
    </citation>
    <scope>NUCLEOTIDE SEQUENCE [LARGE SCALE GENOMIC DNA]</scope>
    <source>
        <tissue evidence="1">Leaf</tissue>
    </source>
</reference>
<evidence type="ECO:0000313" key="1">
    <source>
        <dbReference type="EMBL" id="OAY41372.1"/>
    </source>
</evidence>
<dbReference type="EMBL" id="CM004395">
    <property type="protein sequence ID" value="OAY41372.1"/>
    <property type="molecule type" value="Genomic_DNA"/>
</dbReference>
<organism evidence="1">
    <name type="scientific">Manihot esculenta</name>
    <name type="common">Cassava</name>
    <name type="synonym">Jatropha manihot</name>
    <dbReference type="NCBI Taxonomy" id="3983"/>
    <lineage>
        <taxon>Eukaryota</taxon>
        <taxon>Viridiplantae</taxon>
        <taxon>Streptophyta</taxon>
        <taxon>Embryophyta</taxon>
        <taxon>Tracheophyta</taxon>
        <taxon>Spermatophyta</taxon>
        <taxon>Magnoliopsida</taxon>
        <taxon>eudicotyledons</taxon>
        <taxon>Gunneridae</taxon>
        <taxon>Pentapetalae</taxon>
        <taxon>rosids</taxon>
        <taxon>fabids</taxon>
        <taxon>Malpighiales</taxon>
        <taxon>Euphorbiaceae</taxon>
        <taxon>Crotonoideae</taxon>
        <taxon>Manihoteae</taxon>
        <taxon>Manihot</taxon>
    </lineage>
</organism>
<proteinExistence type="predicted"/>
<dbReference type="AlphaFoldDB" id="A0A2C9VB25"/>
<protein>
    <submittedName>
        <fullName evidence="1">Uncharacterized protein</fullName>
    </submittedName>
</protein>
<accession>A0A2C9VB25</accession>
<sequence>MGSVKTRGVSYRMSVRKVLYTVVVCRSGGGELVCSGYLMDTKNGRFGSL</sequence>
<gene>
    <name evidence="1" type="ORF">MANES_09G096600</name>
</gene>